<dbReference type="OrthoDB" id="416454at2759"/>
<keyword evidence="2" id="KW-1185">Reference proteome</keyword>
<evidence type="ECO:0000313" key="2">
    <source>
        <dbReference type="Proteomes" id="UP000299102"/>
    </source>
</evidence>
<dbReference type="EMBL" id="BGZK01000024">
    <property type="protein sequence ID" value="GBP07098.1"/>
    <property type="molecule type" value="Genomic_DNA"/>
</dbReference>
<organism evidence="1 2">
    <name type="scientific">Eumeta variegata</name>
    <name type="common">Bagworm moth</name>
    <name type="synonym">Eumeta japonica</name>
    <dbReference type="NCBI Taxonomy" id="151549"/>
    <lineage>
        <taxon>Eukaryota</taxon>
        <taxon>Metazoa</taxon>
        <taxon>Ecdysozoa</taxon>
        <taxon>Arthropoda</taxon>
        <taxon>Hexapoda</taxon>
        <taxon>Insecta</taxon>
        <taxon>Pterygota</taxon>
        <taxon>Neoptera</taxon>
        <taxon>Endopterygota</taxon>
        <taxon>Lepidoptera</taxon>
        <taxon>Glossata</taxon>
        <taxon>Ditrysia</taxon>
        <taxon>Tineoidea</taxon>
        <taxon>Psychidae</taxon>
        <taxon>Oiketicinae</taxon>
        <taxon>Eumeta</taxon>
    </lineage>
</organism>
<sequence length="113" mass="12813">MSLPLKVPPNSQPDSRHEDLVNRRRIRVWQLLTCMQTDISHLGMSALTRQDVLSEQEFLKDPLLYSAYTNDIPRSSSPGVQLALFADDIALFCESRNRSTRFTLLPLIGPLTS</sequence>
<reference evidence="1 2" key="1">
    <citation type="journal article" date="2019" name="Commun. Biol.">
        <title>The bagworm genome reveals a unique fibroin gene that provides high tensile strength.</title>
        <authorList>
            <person name="Kono N."/>
            <person name="Nakamura H."/>
            <person name="Ohtoshi R."/>
            <person name="Tomita M."/>
            <person name="Numata K."/>
            <person name="Arakawa K."/>
        </authorList>
    </citation>
    <scope>NUCLEOTIDE SEQUENCE [LARGE SCALE GENOMIC DNA]</scope>
</reference>
<proteinExistence type="predicted"/>
<dbReference type="AlphaFoldDB" id="A0A4C1T0X2"/>
<name>A0A4C1T0X2_EUMVA</name>
<protein>
    <recommendedName>
        <fullName evidence="3">Reverse transcriptase domain-containing protein</fullName>
    </recommendedName>
</protein>
<accession>A0A4C1T0X2</accession>
<evidence type="ECO:0000313" key="1">
    <source>
        <dbReference type="EMBL" id="GBP07098.1"/>
    </source>
</evidence>
<comment type="caution">
    <text evidence="1">The sequence shown here is derived from an EMBL/GenBank/DDBJ whole genome shotgun (WGS) entry which is preliminary data.</text>
</comment>
<dbReference type="Proteomes" id="UP000299102">
    <property type="component" value="Unassembled WGS sequence"/>
</dbReference>
<evidence type="ECO:0008006" key="3">
    <source>
        <dbReference type="Google" id="ProtNLM"/>
    </source>
</evidence>
<gene>
    <name evidence="1" type="ORF">EVAR_4503_1</name>
</gene>